<reference evidence="3 4" key="1">
    <citation type="submission" date="2007-03" db="EMBL/GenBank/DDBJ databases">
        <title>Complete sequence of plasmid pBVIE01 of Burkholderia vietnamiensis G4.</title>
        <authorList>
            <consortium name="US DOE Joint Genome Institute"/>
            <person name="Copeland A."/>
            <person name="Lucas S."/>
            <person name="Lapidus A."/>
            <person name="Barry K."/>
            <person name="Detter J.C."/>
            <person name="Glavina del Rio T."/>
            <person name="Hammon N."/>
            <person name="Israni S."/>
            <person name="Dalin E."/>
            <person name="Tice H."/>
            <person name="Pitluck S."/>
            <person name="Chain P."/>
            <person name="Malfatti S."/>
            <person name="Shin M."/>
            <person name="Vergez L."/>
            <person name="Schmutz J."/>
            <person name="Larimer F."/>
            <person name="Land M."/>
            <person name="Hauser L."/>
            <person name="Kyrpides N."/>
            <person name="Tiedje J."/>
            <person name="Richardson P."/>
        </authorList>
    </citation>
    <scope>NUCLEOTIDE SEQUENCE [LARGE SCALE GENOMIC DNA]</scope>
    <source>
        <strain evidence="4">G4 / LMG 22486</strain>
        <plasmid evidence="3 4">pBVIE01</plasmid>
    </source>
</reference>
<dbReference type="KEGG" id="bvi:Bcep1808_6918"/>
<keyword evidence="1" id="KW-1133">Transmembrane helix</keyword>
<keyword evidence="1" id="KW-0472">Membrane</keyword>
<evidence type="ECO:0000313" key="3">
    <source>
        <dbReference type="EMBL" id="ABO59805.1"/>
    </source>
</evidence>
<keyword evidence="1" id="KW-0812">Transmembrane</keyword>
<organism evidence="3 4">
    <name type="scientific">Burkholderia vietnamiensis (strain G4 / LMG 22486)</name>
    <name type="common">Burkholderia cepacia (strain R1808)</name>
    <dbReference type="NCBI Taxonomy" id="269482"/>
    <lineage>
        <taxon>Bacteria</taxon>
        <taxon>Pseudomonadati</taxon>
        <taxon>Pseudomonadota</taxon>
        <taxon>Betaproteobacteria</taxon>
        <taxon>Burkholderiales</taxon>
        <taxon>Burkholderiaceae</taxon>
        <taxon>Burkholderia</taxon>
        <taxon>Burkholderia cepacia complex</taxon>
    </lineage>
</organism>
<evidence type="ECO:0000259" key="2">
    <source>
        <dbReference type="Pfam" id="PF10881"/>
    </source>
</evidence>
<proteinExistence type="predicted"/>
<accession>A4JU52</accession>
<feature type="domain" description="DUF2726" evidence="2">
    <location>
        <begin position="41"/>
        <end position="157"/>
    </location>
</feature>
<gene>
    <name evidence="3" type="ordered locus">Bcep1808_6918</name>
</gene>
<protein>
    <recommendedName>
        <fullName evidence="2">DUF2726 domain-containing protein</fullName>
    </recommendedName>
</protein>
<dbReference type="HOGENOM" id="CLU_082936_3_0_4"/>
<evidence type="ECO:0000313" key="4">
    <source>
        <dbReference type="Proteomes" id="UP000002287"/>
    </source>
</evidence>
<dbReference type="InterPro" id="IPR024402">
    <property type="entry name" value="DUF2726"/>
</dbReference>
<keyword evidence="3" id="KW-0614">Plasmid</keyword>
<dbReference type="Pfam" id="PF10881">
    <property type="entry name" value="DUF2726"/>
    <property type="match status" value="1"/>
</dbReference>
<name>A4JU52_BURVG</name>
<evidence type="ECO:0000256" key="1">
    <source>
        <dbReference type="SAM" id="Phobius"/>
    </source>
</evidence>
<dbReference type="EMBL" id="CP000617">
    <property type="protein sequence ID" value="ABO59805.1"/>
    <property type="molecule type" value="Genomic_DNA"/>
</dbReference>
<feature type="transmembrane region" description="Helical" evidence="1">
    <location>
        <begin position="6"/>
        <end position="23"/>
    </location>
</feature>
<dbReference type="Proteomes" id="UP000002287">
    <property type="component" value="Plasmid pBVIE01"/>
</dbReference>
<sequence length="159" mass="17917">MEIDFKLIAVCFVVATVMAYILLGKLQSSAKYSPKHYQTIPLLTENEQGLFWRLQEAVGRELLVAPQVVFGAFLKVKGTALVDKTKARNAVAHNRGDFLVCNKDFEVVALVELDDSTHDKKEQKALDKRRDELMKAVGVKAIRYRNLPEISKIRSDLGL</sequence>
<dbReference type="AlphaFoldDB" id="A4JU52"/>
<geneLocation type="plasmid" evidence="3 4">
    <name>pBVIE01</name>
</geneLocation>